<dbReference type="Gene3D" id="3.90.1590.10">
    <property type="entry name" value="glutathione-dependent formaldehyde- activating enzyme (gfa)"/>
    <property type="match status" value="1"/>
</dbReference>
<dbReference type="PANTHER" id="PTHR33337:SF40">
    <property type="entry name" value="CENP-V_GFA DOMAIN-CONTAINING PROTEIN-RELATED"/>
    <property type="match status" value="1"/>
</dbReference>
<dbReference type="GO" id="GO:0046872">
    <property type="term" value="F:metal ion binding"/>
    <property type="evidence" value="ECO:0007669"/>
    <property type="project" value="UniProtKB-KW"/>
</dbReference>
<evidence type="ECO:0000313" key="7">
    <source>
        <dbReference type="EMBL" id="SDN26799.1"/>
    </source>
</evidence>
<reference evidence="7 8" key="2">
    <citation type="submission" date="2016-10" db="EMBL/GenBank/DDBJ databases">
        <authorList>
            <person name="de Groot N.N."/>
        </authorList>
    </citation>
    <scope>NUCLEOTIDE SEQUENCE [LARGE SCALE GENOMIC DNA]</scope>
    <source>
        <strain evidence="7 8">BS2772</strain>
    </source>
</reference>
<dbReference type="Proteomes" id="UP000182470">
    <property type="component" value="Chromosome I"/>
</dbReference>
<evidence type="ECO:0000313" key="6">
    <source>
        <dbReference type="EMBL" id="KAF2407034.1"/>
    </source>
</evidence>
<keyword evidence="3" id="KW-0862">Zinc</keyword>
<proteinExistence type="inferred from homology"/>
<evidence type="ECO:0000313" key="9">
    <source>
        <dbReference type="Proteomes" id="UP000748067"/>
    </source>
</evidence>
<evidence type="ECO:0000256" key="2">
    <source>
        <dbReference type="ARBA" id="ARBA00022723"/>
    </source>
</evidence>
<evidence type="ECO:0000256" key="4">
    <source>
        <dbReference type="ARBA" id="ARBA00023239"/>
    </source>
</evidence>
<dbReference type="PROSITE" id="PS51891">
    <property type="entry name" value="CENP_V_GFA"/>
    <property type="match status" value="1"/>
</dbReference>
<evidence type="ECO:0000256" key="3">
    <source>
        <dbReference type="ARBA" id="ARBA00022833"/>
    </source>
</evidence>
<dbReference type="GO" id="GO:0016846">
    <property type="term" value="F:carbon-sulfur lyase activity"/>
    <property type="evidence" value="ECO:0007669"/>
    <property type="project" value="InterPro"/>
</dbReference>
<dbReference type="EMBL" id="JXDI01000002">
    <property type="protein sequence ID" value="KAF2407034.1"/>
    <property type="molecule type" value="Genomic_DNA"/>
</dbReference>
<dbReference type="PANTHER" id="PTHR33337">
    <property type="entry name" value="GFA DOMAIN-CONTAINING PROTEIN"/>
    <property type="match status" value="1"/>
</dbReference>
<gene>
    <name evidence="6" type="ORF">PSAN_39620</name>
    <name evidence="7" type="ORF">SAMN04490179_3408</name>
</gene>
<protein>
    <submittedName>
        <fullName evidence="7">Glutathione-dependent formaldehyde-activating enzyme</fullName>
    </submittedName>
</protein>
<evidence type="ECO:0000313" key="8">
    <source>
        <dbReference type="Proteomes" id="UP000182470"/>
    </source>
</evidence>
<keyword evidence="2" id="KW-0479">Metal-binding</keyword>
<dbReference type="SUPFAM" id="SSF51316">
    <property type="entry name" value="Mss4-like"/>
    <property type="match status" value="1"/>
</dbReference>
<dbReference type="Pfam" id="PF04828">
    <property type="entry name" value="GFA"/>
    <property type="match status" value="1"/>
</dbReference>
<feature type="domain" description="CENP-V/GFA" evidence="5">
    <location>
        <begin position="5"/>
        <end position="84"/>
    </location>
</feature>
<dbReference type="OrthoDB" id="7765631at2"/>
<evidence type="ECO:0000256" key="1">
    <source>
        <dbReference type="ARBA" id="ARBA00005495"/>
    </source>
</evidence>
<keyword evidence="4" id="KW-0456">Lyase</keyword>
<evidence type="ECO:0000259" key="5">
    <source>
        <dbReference type="PROSITE" id="PS51891"/>
    </source>
</evidence>
<dbReference type="EMBL" id="LT629704">
    <property type="protein sequence ID" value="SDN26799.1"/>
    <property type="molecule type" value="Genomic_DNA"/>
</dbReference>
<reference evidence="6 9" key="1">
    <citation type="submission" date="2015-01" db="EMBL/GenBank/DDBJ databases">
        <title>Genome Sequence of Pseudomonas antarctica CMS 35.</title>
        <authorList>
            <person name="Voget S."/>
            <person name="Chow J."/>
            <person name="Daniel R."/>
            <person name="Streit W."/>
        </authorList>
    </citation>
    <scope>NUCLEOTIDE SEQUENCE [LARGE SCALE GENOMIC DNA]</scope>
    <source>
        <strain evidence="6 9">CMS 35</strain>
    </source>
</reference>
<dbReference type="Proteomes" id="UP000748067">
    <property type="component" value="Unassembled WGS sequence"/>
</dbReference>
<sequence length="84" mass="8816">MDAVTQGSCLCGAVNCQVSTQLNAVTHCHCKKCQKSHGAAFATYASAPISAVNINASLDTRFVAHKQAHSCLESKAAWFCEGSV</sequence>
<dbReference type="InterPro" id="IPR006913">
    <property type="entry name" value="CENP-V/GFA"/>
</dbReference>
<dbReference type="RefSeq" id="WP_083358128.1">
    <property type="nucleotide sequence ID" value="NZ_JXDI01000002.1"/>
</dbReference>
<comment type="similarity">
    <text evidence="1">Belongs to the Gfa family.</text>
</comment>
<dbReference type="InterPro" id="IPR011057">
    <property type="entry name" value="Mss4-like_sf"/>
</dbReference>
<dbReference type="AlphaFoldDB" id="A0A1G9ZZD6"/>
<name>A0A1G9ZZD6_9PSED</name>
<organism evidence="7 8">
    <name type="scientific">Pseudomonas antarctica</name>
    <dbReference type="NCBI Taxonomy" id="219572"/>
    <lineage>
        <taxon>Bacteria</taxon>
        <taxon>Pseudomonadati</taxon>
        <taxon>Pseudomonadota</taxon>
        <taxon>Gammaproteobacteria</taxon>
        <taxon>Pseudomonadales</taxon>
        <taxon>Pseudomonadaceae</taxon>
        <taxon>Pseudomonas</taxon>
    </lineage>
</organism>
<accession>A0A1G9ZZD6</accession>
<keyword evidence="9" id="KW-1185">Reference proteome</keyword>